<reference evidence="3" key="1">
    <citation type="submission" date="2020-05" db="EMBL/GenBank/DDBJ databases">
        <authorList>
            <person name="Chiriac C."/>
            <person name="Salcher M."/>
            <person name="Ghai R."/>
            <person name="Kavagutti S V."/>
        </authorList>
    </citation>
    <scope>NUCLEOTIDE SEQUENCE</scope>
</reference>
<gene>
    <name evidence="3" type="ORF">UFOPK1698_00492</name>
</gene>
<evidence type="ECO:0000313" key="3">
    <source>
        <dbReference type="EMBL" id="CAB4570481.1"/>
    </source>
</evidence>
<dbReference type="PANTHER" id="PTHR21240">
    <property type="entry name" value="2-AMINO-3-CARBOXYLMUCONATE-6-SEMIALDEHYDE DECARBOXYLASE"/>
    <property type="match status" value="1"/>
</dbReference>
<feature type="domain" description="Amidohydrolase-related" evidence="2">
    <location>
        <begin position="85"/>
        <end position="285"/>
    </location>
</feature>
<dbReference type="AlphaFoldDB" id="A0A6J6E264"/>
<dbReference type="InterPro" id="IPR032465">
    <property type="entry name" value="ACMSD"/>
</dbReference>
<dbReference type="InterPro" id="IPR006680">
    <property type="entry name" value="Amidohydro-rel"/>
</dbReference>
<proteinExistence type="predicted"/>
<dbReference type="GO" id="GO:0016787">
    <property type="term" value="F:hydrolase activity"/>
    <property type="evidence" value="ECO:0007669"/>
    <property type="project" value="InterPro"/>
</dbReference>
<dbReference type="EMBL" id="CAEZTP010000029">
    <property type="protein sequence ID" value="CAB4570481.1"/>
    <property type="molecule type" value="Genomic_DNA"/>
</dbReference>
<dbReference type="Gene3D" id="3.20.20.140">
    <property type="entry name" value="Metal-dependent hydrolases"/>
    <property type="match status" value="1"/>
</dbReference>
<dbReference type="InterPro" id="IPR032466">
    <property type="entry name" value="Metal_Hydrolase"/>
</dbReference>
<dbReference type="Pfam" id="PF04909">
    <property type="entry name" value="Amidohydro_2"/>
    <property type="match status" value="1"/>
</dbReference>
<keyword evidence="1" id="KW-0456">Lyase</keyword>
<protein>
    <submittedName>
        <fullName evidence="3">Unannotated protein</fullName>
    </submittedName>
</protein>
<accession>A0A6J6E264</accession>
<dbReference type="PANTHER" id="PTHR21240:SF19">
    <property type="entry name" value="CATALYTIC_ HYDROLASE"/>
    <property type="match status" value="1"/>
</dbReference>
<organism evidence="3">
    <name type="scientific">freshwater metagenome</name>
    <dbReference type="NCBI Taxonomy" id="449393"/>
    <lineage>
        <taxon>unclassified sequences</taxon>
        <taxon>metagenomes</taxon>
        <taxon>ecological metagenomes</taxon>
    </lineage>
</organism>
<sequence length="289" mass="32776">MKITGGIDIVANLFTPEVVDSRPEWTKKFHANKNKLPKHLIEGTPIDLMIQMLEENGFGHAFLISAQLGRKGLPGSWSLSPEKILEVVEKNPEHFSGIYGINPYDSMNGVRELERMVVDHGFIGAHLYPHWFEKAPDDPIYYPFYTKCAELGIPVQIQVGYSRIYEPLQRLQSVDRPSAIDKLACDIPDLKIIGIHVGWPWTEEMISVVDKHKNVYMATDRHAPSKWGKVLVDYLSSWGQDKVMFGTDFPVVPYDVARSEMTALGLDPAIARKLENENAVKLYQLDTKK</sequence>
<dbReference type="SUPFAM" id="SSF51556">
    <property type="entry name" value="Metallo-dependent hydrolases"/>
    <property type="match status" value="1"/>
</dbReference>
<name>A0A6J6E264_9ZZZZ</name>
<evidence type="ECO:0000259" key="2">
    <source>
        <dbReference type="Pfam" id="PF04909"/>
    </source>
</evidence>
<dbReference type="GO" id="GO:0016831">
    <property type="term" value="F:carboxy-lyase activity"/>
    <property type="evidence" value="ECO:0007669"/>
    <property type="project" value="InterPro"/>
</dbReference>
<evidence type="ECO:0000256" key="1">
    <source>
        <dbReference type="ARBA" id="ARBA00023239"/>
    </source>
</evidence>